<organism evidence="2 3">
    <name type="scientific">Fimbriiglobus ruber</name>
    <dbReference type="NCBI Taxonomy" id="1908690"/>
    <lineage>
        <taxon>Bacteria</taxon>
        <taxon>Pseudomonadati</taxon>
        <taxon>Planctomycetota</taxon>
        <taxon>Planctomycetia</taxon>
        <taxon>Gemmatales</taxon>
        <taxon>Gemmataceae</taxon>
        <taxon>Fimbriiglobus</taxon>
    </lineage>
</organism>
<dbReference type="EMBL" id="NIDE01000010">
    <property type="protein sequence ID" value="OWK39401.1"/>
    <property type="molecule type" value="Genomic_DNA"/>
</dbReference>
<sequence>MIELLVVIAIIAILIGLLLPAVQKVREAASRVKCQNNLKQWGVALHNYHSAIGSFPYGCDSVMVPYSIWLLPYIEQTALANATSNGLTITSENENQYNILWAMIKVPQLVCPSEQCSTYNYSSTVTVYGNNYHYNIGTWQILSGNKPDGSFPVAALKANGSPSDGAANGTVGARSPVRITDITDGTSNTGGLAEVINSDKSQAAGSSWWNGRNTCWADGGVTSSVVPGTTTMAQARAMFMAKITSPMTGSTYSWQAFPWNDGSVWRQGYNHLLPPNSGCFWRNDGASYGLYVRPPTSYHPGGVNVMLCDGSVRFVADSIDPDAWTAAGSIAGGETNELP</sequence>
<reference evidence="3" key="1">
    <citation type="submission" date="2017-06" db="EMBL/GenBank/DDBJ databases">
        <title>Genome analysis of Fimbriiglobus ruber SP5, the first member of the order Planctomycetales with confirmed chitinolytic capability.</title>
        <authorList>
            <person name="Ravin N.V."/>
            <person name="Rakitin A.L."/>
            <person name="Ivanova A.A."/>
            <person name="Beletsky A.V."/>
            <person name="Kulichevskaya I.S."/>
            <person name="Mardanov A.V."/>
            <person name="Dedysh S.N."/>
        </authorList>
    </citation>
    <scope>NUCLEOTIDE SEQUENCE [LARGE SCALE GENOMIC DNA]</scope>
    <source>
        <strain evidence="3">SP5</strain>
    </source>
</reference>
<comment type="caution">
    <text evidence="2">The sequence shown here is derived from an EMBL/GenBank/DDBJ whole genome shotgun (WGS) entry which is preliminary data.</text>
</comment>
<protein>
    <recommendedName>
        <fullName evidence="1">DUF1559 domain-containing protein</fullName>
    </recommendedName>
</protein>
<dbReference type="Pfam" id="PF07596">
    <property type="entry name" value="SBP_bac_10"/>
    <property type="match status" value="1"/>
</dbReference>
<dbReference type="NCBIfam" id="TIGR04294">
    <property type="entry name" value="pre_pil_HX9DG"/>
    <property type="match status" value="1"/>
</dbReference>
<gene>
    <name evidence="2" type="ORF">FRUB_05964</name>
</gene>
<feature type="domain" description="DUF1559" evidence="1">
    <location>
        <begin position="23"/>
        <end position="321"/>
    </location>
</feature>
<dbReference type="InterPro" id="IPR027558">
    <property type="entry name" value="Pre_pil_HX9DG_C"/>
</dbReference>
<evidence type="ECO:0000313" key="3">
    <source>
        <dbReference type="Proteomes" id="UP000214646"/>
    </source>
</evidence>
<proteinExistence type="predicted"/>
<dbReference type="Proteomes" id="UP000214646">
    <property type="component" value="Unassembled WGS sequence"/>
</dbReference>
<dbReference type="PANTHER" id="PTHR30093">
    <property type="entry name" value="GENERAL SECRETION PATHWAY PROTEIN G"/>
    <property type="match status" value="1"/>
</dbReference>
<evidence type="ECO:0000313" key="2">
    <source>
        <dbReference type="EMBL" id="OWK39401.1"/>
    </source>
</evidence>
<accession>A0A225DCY5</accession>
<dbReference type="PANTHER" id="PTHR30093:SF2">
    <property type="entry name" value="TYPE II SECRETION SYSTEM PROTEIN H"/>
    <property type="match status" value="1"/>
</dbReference>
<keyword evidence="3" id="KW-1185">Reference proteome</keyword>
<dbReference type="InterPro" id="IPR011453">
    <property type="entry name" value="DUF1559"/>
</dbReference>
<dbReference type="Gene3D" id="3.30.700.10">
    <property type="entry name" value="Glycoprotein, Type 4 Pilin"/>
    <property type="match status" value="1"/>
</dbReference>
<dbReference type="AlphaFoldDB" id="A0A225DCY5"/>
<name>A0A225DCY5_9BACT</name>
<dbReference type="SUPFAM" id="SSF54523">
    <property type="entry name" value="Pili subunits"/>
    <property type="match status" value="1"/>
</dbReference>
<evidence type="ECO:0000259" key="1">
    <source>
        <dbReference type="Pfam" id="PF07596"/>
    </source>
</evidence>
<dbReference type="InterPro" id="IPR045584">
    <property type="entry name" value="Pilin-like"/>
</dbReference>